<comment type="caution">
    <text evidence="2">The sequence shown here is derived from an EMBL/GenBank/DDBJ whole genome shotgun (WGS) entry which is preliminary data.</text>
</comment>
<dbReference type="Proteomes" id="UP000327157">
    <property type="component" value="Chromosome 8"/>
</dbReference>
<keyword evidence="3" id="KW-1185">Reference proteome</keyword>
<proteinExistence type="predicted"/>
<reference evidence="2 3" key="1">
    <citation type="submission" date="2019-09" db="EMBL/GenBank/DDBJ databases">
        <authorList>
            <person name="Ou C."/>
        </authorList>
    </citation>
    <scope>NUCLEOTIDE SEQUENCE [LARGE SCALE GENOMIC DNA]</scope>
    <source>
        <strain evidence="2">S2</strain>
        <tissue evidence="2">Leaf</tissue>
    </source>
</reference>
<evidence type="ECO:0000313" key="2">
    <source>
        <dbReference type="EMBL" id="KAB2628132.1"/>
    </source>
</evidence>
<reference evidence="3" key="2">
    <citation type="submission" date="2019-10" db="EMBL/GenBank/DDBJ databases">
        <title>A de novo genome assembly of a pear dwarfing rootstock.</title>
        <authorList>
            <person name="Wang F."/>
            <person name="Wang J."/>
            <person name="Li S."/>
            <person name="Zhang Y."/>
            <person name="Fang M."/>
            <person name="Ma L."/>
            <person name="Zhao Y."/>
            <person name="Jiang S."/>
        </authorList>
    </citation>
    <scope>NUCLEOTIDE SEQUENCE [LARGE SCALE GENOMIC DNA]</scope>
</reference>
<gene>
    <name evidence="2" type="ORF">D8674_032927</name>
</gene>
<sequence>MISRGFGPLLRAARPAAEWTTSGVMSLPSPKRMPQFALAALIERVSYEENYGGKERRVPEPARTISSSAFPSMDSPASQSISSLTLFTIS</sequence>
<organism evidence="2 3">
    <name type="scientific">Pyrus ussuriensis x Pyrus communis</name>
    <dbReference type="NCBI Taxonomy" id="2448454"/>
    <lineage>
        <taxon>Eukaryota</taxon>
        <taxon>Viridiplantae</taxon>
        <taxon>Streptophyta</taxon>
        <taxon>Embryophyta</taxon>
        <taxon>Tracheophyta</taxon>
        <taxon>Spermatophyta</taxon>
        <taxon>Magnoliopsida</taxon>
        <taxon>eudicotyledons</taxon>
        <taxon>Gunneridae</taxon>
        <taxon>Pentapetalae</taxon>
        <taxon>rosids</taxon>
        <taxon>fabids</taxon>
        <taxon>Rosales</taxon>
        <taxon>Rosaceae</taxon>
        <taxon>Amygdaloideae</taxon>
        <taxon>Maleae</taxon>
        <taxon>Pyrus</taxon>
    </lineage>
</organism>
<evidence type="ECO:0000256" key="1">
    <source>
        <dbReference type="SAM" id="MobiDB-lite"/>
    </source>
</evidence>
<protein>
    <submittedName>
        <fullName evidence="2">Uncharacterized protein</fullName>
    </submittedName>
</protein>
<reference evidence="2 3" key="3">
    <citation type="submission" date="2019-11" db="EMBL/GenBank/DDBJ databases">
        <title>A de novo genome assembly of a pear dwarfing rootstock.</title>
        <authorList>
            <person name="Wang F."/>
            <person name="Wang J."/>
            <person name="Li S."/>
            <person name="Zhang Y."/>
            <person name="Fang M."/>
            <person name="Ma L."/>
            <person name="Zhao Y."/>
            <person name="Jiang S."/>
        </authorList>
    </citation>
    <scope>NUCLEOTIDE SEQUENCE [LARGE SCALE GENOMIC DNA]</scope>
    <source>
        <strain evidence="2">S2</strain>
        <tissue evidence="2">Leaf</tissue>
    </source>
</reference>
<feature type="compositionally biased region" description="Polar residues" evidence="1">
    <location>
        <begin position="64"/>
        <end position="90"/>
    </location>
</feature>
<dbReference type="EMBL" id="SMOL01000148">
    <property type="protein sequence ID" value="KAB2628132.1"/>
    <property type="molecule type" value="Genomic_DNA"/>
</dbReference>
<dbReference type="AlphaFoldDB" id="A0A5N5HPQ4"/>
<evidence type="ECO:0000313" key="3">
    <source>
        <dbReference type="Proteomes" id="UP000327157"/>
    </source>
</evidence>
<feature type="region of interest" description="Disordered" evidence="1">
    <location>
        <begin position="52"/>
        <end position="90"/>
    </location>
</feature>
<accession>A0A5N5HPQ4</accession>
<name>A0A5N5HPQ4_9ROSA</name>